<dbReference type="KEGG" id="palw:PSAL_034360"/>
<gene>
    <name evidence="1" type="ORF">PSAL_034360</name>
</gene>
<sequence>MTNFLNRSTLNTILYLDAMTCTAMGALLVLASGPIGGLTDIPSALLFWAGLVLLPVAIFMAIAARGPRPAWMLRVIVAGNVLWVVASLVLPATGAIAPNALGWIFILAQAVVVALIAAAEWSARSPAAAAA</sequence>
<name>A0A418SK24_9RHOB</name>
<accession>A0A418SK24</accession>
<reference evidence="1 2" key="1">
    <citation type="submission" date="2020-08" db="EMBL/GenBank/DDBJ databases">
        <title>Genome sequence of Rhodobacteraceae bacterium Lw-13e.</title>
        <authorList>
            <person name="Poehlein A."/>
            <person name="Wolter L."/>
            <person name="Daniel R."/>
            <person name="Brinkhoff T."/>
        </authorList>
    </citation>
    <scope>NUCLEOTIDE SEQUENCE [LARGE SCALE GENOMIC DNA]</scope>
    <source>
        <strain evidence="1 2">Lw-13e</strain>
    </source>
</reference>
<organism evidence="1 2">
    <name type="scientific">Pseudooceanicola algae</name>
    <dbReference type="NCBI Taxonomy" id="1537215"/>
    <lineage>
        <taxon>Bacteria</taxon>
        <taxon>Pseudomonadati</taxon>
        <taxon>Pseudomonadota</taxon>
        <taxon>Alphaproteobacteria</taxon>
        <taxon>Rhodobacterales</taxon>
        <taxon>Paracoccaceae</taxon>
        <taxon>Pseudooceanicola</taxon>
    </lineage>
</organism>
<keyword evidence="2" id="KW-1185">Reference proteome</keyword>
<dbReference type="RefSeq" id="WP_119838111.1">
    <property type="nucleotide sequence ID" value="NZ_CP060436.1"/>
</dbReference>
<evidence type="ECO:0000313" key="1">
    <source>
        <dbReference type="EMBL" id="QPM92172.1"/>
    </source>
</evidence>
<dbReference type="EMBL" id="CP060436">
    <property type="protein sequence ID" value="QPM92172.1"/>
    <property type="molecule type" value="Genomic_DNA"/>
</dbReference>
<evidence type="ECO:0008006" key="3">
    <source>
        <dbReference type="Google" id="ProtNLM"/>
    </source>
</evidence>
<protein>
    <recommendedName>
        <fullName evidence="3">Integral membrane protein</fullName>
    </recommendedName>
</protein>
<dbReference type="Proteomes" id="UP000283786">
    <property type="component" value="Chromosome"/>
</dbReference>
<dbReference type="OrthoDB" id="7570420at2"/>
<dbReference type="AlphaFoldDB" id="A0A418SK24"/>
<proteinExistence type="predicted"/>
<evidence type="ECO:0000313" key="2">
    <source>
        <dbReference type="Proteomes" id="UP000283786"/>
    </source>
</evidence>